<dbReference type="InterPro" id="IPR021104">
    <property type="entry name" value="KfrA_DNA-bd_N"/>
</dbReference>
<accession>B3E0B0</accession>
<evidence type="ECO:0000313" key="3">
    <source>
        <dbReference type="Proteomes" id="UP000009149"/>
    </source>
</evidence>
<dbReference type="Pfam" id="PF11740">
    <property type="entry name" value="KfrA_N"/>
    <property type="match status" value="1"/>
</dbReference>
<protein>
    <submittedName>
        <fullName evidence="2">Plasmid associated KrfA-like protein</fullName>
    </submittedName>
</protein>
<evidence type="ECO:0000313" key="2">
    <source>
        <dbReference type="EMBL" id="ACD84339.1"/>
    </source>
</evidence>
<name>B3E0B0_METI4</name>
<dbReference type="HOGENOM" id="CLU_527657_0_0_0"/>
<evidence type="ECO:0000259" key="1">
    <source>
        <dbReference type="Pfam" id="PF11740"/>
    </source>
</evidence>
<feature type="domain" description="KfrA N-terminal DNA-binding" evidence="1">
    <location>
        <begin position="3"/>
        <end position="54"/>
    </location>
</feature>
<dbReference type="KEGG" id="min:Minf_2285"/>
<proteinExistence type="predicted"/>
<dbReference type="EMBL" id="CP000975">
    <property type="protein sequence ID" value="ACD84339.1"/>
    <property type="molecule type" value="Genomic_DNA"/>
</dbReference>
<dbReference type="RefSeq" id="WP_012464619.1">
    <property type="nucleotide sequence ID" value="NC_010794.1"/>
</dbReference>
<organism evidence="2 3">
    <name type="scientific">Methylacidiphilum infernorum (isolate V4)</name>
    <name type="common">Methylokorus infernorum (strain V4)</name>
    <dbReference type="NCBI Taxonomy" id="481448"/>
    <lineage>
        <taxon>Bacteria</taxon>
        <taxon>Pseudomonadati</taxon>
        <taxon>Verrucomicrobiota</taxon>
        <taxon>Methylacidiphilae</taxon>
        <taxon>Methylacidiphilales</taxon>
        <taxon>Methylacidiphilaceae</taxon>
        <taxon>Methylacidiphilum (ex Ratnadevi et al. 2023)</taxon>
    </lineage>
</organism>
<sequence length="516" mass="60957">MSKEKIIEAAEELLAAGKEVTLEAVWQKTGGSYTTISIVLDEWKAKKDHERDQMEKARWSKITEKIKSCNDVDEALDLFQTNFGDVDDISPNSSDEAFYHKDKEKALRESAEWLVARDPVKTISMICNILDSVLERKYNFPEDYSLEWLSEWIPDWTPDLIQLPQQKAKLRELVLVQALYLVSLKAIREKLISPSQVFSILQSQRWRVFKRIELKLCSECEDYELRKKAILDKKNFFDCFPENSNPEKCLLPEYRDLLKENFKNLEEGEKEKIRFWMEEWPRTEQAMQMQNFQNFRKKWKQDLDRCQLFKLIGDKKATYKKEKKLIECLFVKMLLEAKNIDPEIELRWDPKGEEKKPDVTFEINGRRVWVEVTELYPDEGDRGSPARKEAETSLAAWSQPAWIATNWEKTLQEGVKEKICKGKEYLIDPQDDLWLLVVTSIPQIEKLKATMVALHSLDQVKLSVDDLLNDPRSDNRFDEFYFFPIVNIGNDNRLYSWSRGEGWKELRVQVWNDFFS</sequence>
<dbReference type="Proteomes" id="UP000009149">
    <property type="component" value="Chromosome"/>
</dbReference>
<dbReference type="AlphaFoldDB" id="B3E0B0"/>
<dbReference type="OrthoDB" id="583532at2"/>
<reference evidence="2 3" key="1">
    <citation type="journal article" date="2008" name="Biol. Direct">
        <title>Complete genome sequence of the extremely acidophilic methanotroph isolate V4, Methylacidiphilum infernorum, a representative of the bacterial phylum Verrucomicrobia.</title>
        <authorList>
            <person name="Hou S."/>
            <person name="Makarova K.S."/>
            <person name="Saw J.H."/>
            <person name="Senin P."/>
            <person name="Ly B.V."/>
            <person name="Zhou Z."/>
            <person name="Ren Y."/>
            <person name="Wang J."/>
            <person name="Galperin M.Y."/>
            <person name="Omelchenko M.V."/>
            <person name="Wolf Y.I."/>
            <person name="Yutin N."/>
            <person name="Koonin E.V."/>
            <person name="Stott M.B."/>
            <person name="Mountain B.W."/>
            <person name="Crowe M.A."/>
            <person name="Smirnova A.V."/>
            <person name="Dunfield P.F."/>
            <person name="Feng L."/>
            <person name="Wang L."/>
            <person name="Alam M."/>
        </authorList>
    </citation>
    <scope>NUCLEOTIDE SEQUENCE [LARGE SCALE GENOMIC DNA]</scope>
    <source>
        <strain evidence="3">Isolate V4</strain>
    </source>
</reference>
<dbReference type="STRING" id="481448.Minf_2285"/>
<gene>
    <name evidence="2" type="ordered locus">Minf_2285</name>
</gene>